<dbReference type="Gene3D" id="4.10.240.10">
    <property type="entry name" value="Zn(2)-C6 fungal-type DNA-binding domain"/>
    <property type="match status" value="1"/>
</dbReference>
<dbReference type="OrthoDB" id="74545at2759"/>
<keyword evidence="4" id="KW-0804">Transcription</keyword>
<accession>A0A0F8W6N7</accession>
<dbReference type="Pfam" id="PF00172">
    <property type="entry name" value="Zn_clus"/>
    <property type="match status" value="1"/>
</dbReference>
<dbReference type="CDD" id="cd12148">
    <property type="entry name" value="fungal_TF_MHR"/>
    <property type="match status" value="1"/>
</dbReference>
<dbReference type="SUPFAM" id="SSF57701">
    <property type="entry name" value="Zn2/Cys6 DNA-binding domain"/>
    <property type="match status" value="1"/>
</dbReference>
<evidence type="ECO:0000313" key="8">
    <source>
        <dbReference type="EMBL" id="KKK13545.1"/>
    </source>
</evidence>
<dbReference type="InterPro" id="IPR007219">
    <property type="entry name" value="XnlR_reg_dom"/>
</dbReference>
<protein>
    <recommendedName>
        <fullName evidence="7">Zn(2)-C6 fungal-type domain-containing protein</fullName>
    </recommendedName>
</protein>
<feature type="domain" description="Zn(2)-C6 fungal-type" evidence="7">
    <location>
        <begin position="17"/>
        <end position="47"/>
    </location>
</feature>
<evidence type="ECO:0000256" key="3">
    <source>
        <dbReference type="ARBA" id="ARBA00023125"/>
    </source>
</evidence>
<evidence type="ECO:0000313" key="9">
    <source>
        <dbReference type="Proteomes" id="UP000034291"/>
    </source>
</evidence>
<dbReference type="GO" id="GO:0006351">
    <property type="term" value="P:DNA-templated transcription"/>
    <property type="evidence" value="ECO:0007669"/>
    <property type="project" value="InterPro"/>
</dbReference>
<dbReference type="CDD" id="cd01709">
    <property type="entry name" value="RT_like_1"/>
    <property type="match status" value="1"/>
</dbReference>
<dbReference type="PROSITE" id="PS00463">
    <property type="entry name" value="ZN2_CY6_FUNGAL_1"/>
    <property type="match status" value="1"/>
</dbReference>
<comment type="caution">
    <text evidence="8">The sequence shown here is derived from an EMBL/GenBank/DDBJ whole genome shotgun (WGS) entry which is preliminary data.</text>
</comment>
<dbReference type="SMART" id="SM00066">
    <property type="entry name" value="GAL4"/>
    <property type="match status" value="1"/>
</dbReference>
<feature type="region of interest" description="Disordered" evidence="6">
    <location>
        <begin position="1186"/>
        <end position="1208"/>
    </location>
</feature>
<evidence type="ECO:0000256" key="4">
    <source>
        <dbReference type="ARBA" id="ARBA00023163"/>
    </source>
</evidence>
<sequence length="1718" mass="194897">MIRTTGPERRRRRPVVSCTLCRRRKIKCNRESPCSNCLKSRNVNCVYPPPLRQQADVKFSGALGLDPVDDDLHGPELNTALSADRKSNEDICPQFPSSASRSVPRSSKHSRALASQASTSEIESMRSKIRNLEEQLSKVAQQPVQSLHANTNVRFQTSTSQVTGTFHINDDRLVGKAHAVKRSVMHKSRLFGQSHWAHAATLFGDIFEAIEPHVREETSKVASQLKKCKDLARVIKSKRTPPWPTPPTADLPPKGVADELVEGYLRTIETVYRILHIPTFRSDYDSIWASDVKPSTAFLVQLKLVLAIGATALDEEFSMRPYAIRWVYEAHTWLSDPDFKPQLNIQSLQTTILLLIARETINVGKDATWISAGALLRTALFLGLHRDPSRLPYMSIFLAEMRRRLWNSILELTLQSSLISGAEDPMPKPDNVFTQTSIAIVLRKTVPERLAMLKHMNDFGSYGTYEETLTLDAELRASYKTIYRMMKEYSVGPGSSPSQFQIRMVDFIIHVYLSIVHMRFFAPALREAQYAFSRKVAIESSVKIWCTAYSHSSLMAAQSCAGTAVVEQDDFAHLVSCGSGFFRTAVMLSGLFIAAELRAQLQEESVGPSPYRVDLLAILSDAKLHSWKYIEAGETNIKGYLFTSLICAQIEALIQGLDSDEFPKLLVKAAEDAEERCLTFLEEKASQNSMLDNRDGKTQTSMTMTPSLMEEWDFIMSDGGFNVNGTEQMNWASCIIPEMASSNTEFSQMLQHITDAKLDELSNKRKIFLSHKAATLEKAQALNSAIDKLHALSNGVKLCFGIPVADVCMIRDRSGAGNIEIALANLDRFLKQAQYDPSISPDILDRWQKSLVEYLDIQTVKYEYATLFAQLTMEWLSASKSHPLSDQDVTMSDDFGEAGSSEKIDSRKRWEESVFTSVERDPDTITNFLEELFKGTVDNLGQDIAEGWDNTRNVGKALQSLRKRVSAFENSLASPSQFNTATLSWVITGLVQSDLLTEQKRAVLRDFQNNYIILKELADVLNMRLAALHAWSWGTEVPVEQRRHINGSYQICVQEDLIQAIFLQYLGVRWSVMFKEAFTDFKKTKNVWKSPRAKISAIDKKRRQFFLDCRRDKPNIQITKERIYQRGYFVSQLLNHEQQARRCEEGEEEADFATFAAEPVLKKKKVKVAMAGKRARKAPSYFEEKLGVDSDDEASGEGSAGGQFDDYHDPDEYYDDSFANSVMDPPNQMQARQNLLLLLSADILIGTRIHGAVTCFRSQYESWNPNLPHTAILTVLSFLGVSKKWTSFFERFLRAPLKFVDDNNHAEPRFRQRGTPESHVLSEVFGETILFCLDFLVNKETDGQLLWRVHDDLWFWSSDEQACVKAWQAIEKFNEIMGVSLSTAKTGSAQITPDKTSTARENSPVLPSGQIRWGMLYLNPESGRFEIDQEMVDHHIEELRRQLQDKKKSIFGWIQAWNSYATTFFTSNFGKPVNCFGREHVDMMLQTHERIQRQIFSLEADGGKHDRSVITYLRDTISSRFGISSIPDGFFFLPIDLGGLELSSSFINLVGLRDSVIGNPETLLDEFFEAERDNYTLLKQRFDAADKERKVALNQGFCPPDGDQFMSFDEYIRYRELLDYNFSGQLVEVYDKLLQRPTQEFIECDHHGPVFRAVSELDGQNSLTGIKPSWSEMNSYWRWVAQLYGPEIIDRFGGFNIVDPGLLPIGLVGLFRSGRVNW</sequence>
<dbReference type="InterPro" id="IPR001138">
    <property type="entry name" value="Zn2Cys6_DnaBD"/>
</dbReference>
<evidence type="ECO:0000256" key="6">
    <source>
        <dbReference type="SAM" id="MobiDB-lite"/>
    </source>
</evidence>
<dbReference type="STRING" id="308745.A0A0F8W6N7"/>
<feature type="compositionally biased region" description="Polar residues" evidence="6">
    <location>
        <begin position="113"/>
        <end position="122"/>
    </location>
</feature>
<dbReference type="CDD" id="cd00067">
    <property type="entry name" value="GAL4"/>
    <property type="match status" value="1"/>
</dbReference>
<dbReference type="Proteomes" id="UP000034291">
    <property type="component" value="Unassembled WGS sequence"/>
</dbReference>
<dbReference type="EMBL" id="JZBS01003790">
    <property type="protein sequence ID" value="KKK13545.1"/>
    <property type="molecule type" value="Genomic_DNA"/>
</dbReference>
<dbReference type="PANTHER" id="PTHR37015:SF2">
    <property type="entry name" value="REVERSE TRANSCRIPTASE DOMAIN-CONTAINING PROTEIN"/>
    <property type="match status" value="1"/>
</dbReference>
<evidence type="ECO:0000259" key="7">
    <source>
        <dbReference type="PROSITE" id="PS50048"/>
    </source>
</evidence>
<keyword evidence="3" id="KW-0238">DNA-binding</keyword>
<evidence type="ECO:0000256" key="2">
    <source>
        <dbReference type="ARBA" id="ARBA00023015"/>
    </source>
</evidence>
<dbReference type="InterPro" id="IPR036864">
    <property type="entry name" value="Zn2-C6_fun-type_DNA-bd_sf"/>
</dbReference>
<feature type="region of interest" description="Disordered" evidence="6">
    <location>
        <begin position="70"/>
        <end position="126"/>
    </location>
</feature>
<proteinExistence type="predicted"/>
<reference evidence="8 9" key="1">
    <citation type="submission" date="2015-02" db="EMBL/GenBank/DDBJ databases">
        <title>Draft Genome Sequences of Two Closely-Related Aflatoxigenic Aspergillus Species Obtained from the Cote d'Ivoire.</title>
        <authorList>
            <person name="Moore G.G."/>
            <person name="Beltz S.B."/>
            <person name="Mack B.M."/>
        </authorList>
    </citation>
    <scope>NUCLEOTIDE SEQUENCE [LARGE SCALE GENOMIC DNA]</scope>
    <source>
        <strain evidence="8 9">SRRC1468</strain>
    </source>
</reference>
<keyword evidence="9" id="KW-1185">Reference proteome</keyword>
<evidence type="ECO:0000256" key="1">
    <source>
        <dbReference type="ARBA" id="ARBA00022723"/>
    </source>
</evidence>
<gene>
    <name evidence="8" type="ORF">ARAM_001714</name>
</gene>
<keyword evidence="5" id="KW-0539">Nucleus</keyword>
<name>A0A0F8W6N7_9EURO</name>
<dbReference type="PROSITE" id="PS50048">
    <property type="entry name" value="ZN2_CY6_FUNGAL_2"/>
    <property type="match status" value="1"/>
</dbReference>
<dbReference type="GO" id="GO:0008270">
    <property type="term" value="F:zinc ion binding"/>
    <property type="evidence" value="ECO:0007669"/>
    <property type="project" value="InterPro"/>
</dbReference>
<dbReference type="Pfam" id="PF04082">
    <property type="entry name" value="Fungal_trans"/>
    <property type="match status" value="1"/>
</dbReference>
<dbReference type="GO" id="GO:0000981">
    <property type="term" value="F:DNA-binding transcription factor activity, RNA polymerase II-specific"/>
    <property type="evidence" value="ECO:0007669"/>
    <property type="project" value="InterPro"/>
</dbReference>
<keyword evidence="1" id="KW-0479">Metal-binding</keyword>
<organism evidence="8 9">
    <name type="scientific">Aspergillus rambellii</name>
    <dbReference type="NCBI Taxonomy" id="308745"/>
    <lineage>
        <taxon>Eukaryota</taxon>
        <taxon>Fungi</taxon>
        <taxon>Dikarya</taxon>
        <taxon>Ascomycota</taxon>
        <taxon>Pezizomycotina</taxon>
        <taxon>Eurotiomycetes</taxon>
        <taxon>Eurotiomycetidae</taxon>
        <taxon>Eurotiales</taxon>
        <taxon>Aspergillaceae</taxon>
        <taxon>Aspergillus</taxon>
        <taxon>Aspergillus subgen. Nidulantes</taxon>
    </lineage>
</organism>
<dbReference type="PANTHER" id="PTHR37015">
    <property type="entry name" value="REVERSE TRANSCRIPTASE DOMAIN-CONTAINING PROTEIN"/>
    <property type="match status" value="1"/>
</dbReference>
<dbReference type="GO" id="GO:0003677">
    <property type="term" value="F:DNA binding"/>
    <property type="evidence" value="ECO:0007669"/>
    <property type="project" value="UniProtKB-KW"/>
</dbReference>
<evidence type="ECO:0000256" key="5">
    <source>
        <dbReference type="ARBA" id="ARBA00023242"/>
    </source>
</evidence>
<keyword evidence="2" id="KW-0805">Transcription regulation</keyword>